<evidence type="ECO:0000313" key="1">
    <source>
        <dbReference type="Proteomes" id="UP000095284"/>
    </source>
</evidence>
<reference evidence="2" key="1">
    <citation type="submission" date="2016-11" db="UniProtKB">
        <authorList>
            <consortium name="WormBaseParasite"/>
        </authorList>
    </citation>
    <scope>IDENTIFICATION</scope>
</reference>
<proteinExistence type="predicted"/>
<protein>
    <submittedName>
        <fullName evidence="2">tRNA (Guanosine(46)-N7)-methyltransferase TrmB</fullName>
    </submittedName>
</protein>
<name>A0A1I7SJN1_BURXY</name>
<evidence type="ECO:0000313" key="2">
    <source>
        <dbReference type="WBParaSite" id="BXY_1325600.1"/>
    </source>
</evidence>
<dbReference type="Proteomes" id="UP000095284">
    <property type="component" value="Unplaced"/>
</dbReference>
<dbReference type="WBParaSite" id="BXY_1325600.1">
    <property type="protein sequence ID" value="BXY_1325600.1"/>
    <property type="gene ID" value="BXY_1325600"/>
</dbReference>
<sequence>RENKSLSLQEWLKVAEFCKRTKHAFRLDGNELVLTDREAPENEFRLPIDRVMSQLA</sequence>
<organism evidence="1 2">
    <name type="scientific">Bursaphelenchus xylophilus</name>
    <name type="common">Pinewood nematode worm</name>
    <name type="synonym">Aphelenchoides xylophilus</name>
    <dbReference type="NCBI Taxonomy" id="6326"/>
    <lineage>
        <taxon>Eukaryota</taxon>
        <taxon>Metazoa</taxon>
        <taxon>Ecdysozoa</taxon>
        <taxon>Nematoda</taxon>
        <taxon>Chromadorea</taxon>
        <taxon>Rhabditida</taxon>
        <taxon>Tylenchina</taxon>
        <taxon>Tylenchomorpha</taxon>
        <taxon>Aphelenchoidea</taxon>
        <taxon>Aphelenchoididae</taxon>
        <taxon>Bursaphelenchus</taxon>
    </lineage>
</organism>
<dbReference type="AlphaFoldDB" id="A0A1I7SJN1"/>
<accession>A0A1I7SJN1</accession>